<dbReference type="RefSeq" id="WP_132075586.1">
    <property type="nucleotide sequence ID" value="NZ_SLVU01000008.1"/>
</dbReference>
<evidence type="ECO:0000313" key="2">
    <source>
        <dbReference type="Proteomes" id="UP000295043"/>
    </source>
</evidence>
<comment type="caution">
    <text evidence="1">The sequence shown here is derived from an EMBL/GenBank/DDBJ whole genome shotgun (WGS) entry which is preliminary data.</text>
</comment>
<dbReference type="Proteomes" id="UP000295043">
    <property type="component" value="Unassembled WGS sequence"/>
</dbReference>
<sequence length="110" mass="12321">MPIIATIVFTKGMEHVTVKEVVNGKLHVVDQAFGEDARQELTVDDREGVGLVKIWGDEVLSDGSKRPHNRQLELRSGQEYGFPHPKMSALAEIRNFPTLDALVNEIKSRL</sequence>
<organism evidence="1 2">
    <name type="scientific">Sinorhizobium americanum</name>
    <dbReference type="NCBI Taxonomy" id="194963"/>
    <lineage>
        <taxon>Bacteria</taxon>
        <taxon>Pseudomonadati</taxon>
        <taxon>Pseudomonadota</taxon>
        <taxon>Alphaproteobacteria</taxon>
        <taxon>Hyphomicrobiales</taxon>
        <taxon>Rhizobiaceae</taxon>
        <taxon>Sinorhizobium/Ensifer group</taxon>
        <taxon>Sinorhizobium</taxon>
    </lineage>
</organism>
<dbReference type="AlphaFoldDB" id="A0A4R2BRG0"/>
<gene>
    <name evidence="1" type="ORF">EV184_10852</name>
</gene>
<proteinExistence type="predicted"/>
<reference evidence="1 2" key="1">
    <citation type="submission" date="2019-03" db="EMBL/GenBank/DDBJ databases">
        <title>Genomic Encyclopedia of Type Strains, Phase IV (KMG-V): Genome sequencing to study the core and pangenomes of soil and plant-associated prokaryotes.</title>
        <authorList>
            <person name="Whitman W."/>
        </authorList>
    </citation>
    <scope>NUCLEOTIDE SEQUENCE [LARGE SCALE GENOMIC DNA]</scope>
    <source>
        <strain evidence="1 2">23C40</strain>
    </source>
</reference>
<evidence type="ECO:0000313" key="1">
    <source>
        <dbReference type="EMBL" id="TCN30181.1"/>
    </source>
</evidence>
<name>A0A4R2BRG0_9HYPH</name>
<protein>
    <submittedName>
        <fullName evidence="1">Uncharacterized protein</fullName>
    </submittedName>
</protein>
<dbReference type="EMBL" id="SLVU01000008">
    <property type="protein sequence ID" value="TCN30181.1"/>
    <property type="molecule type" value="Genomic_DNA"/>
</dbReference>
<accession>A0A4R2BRG0</accession>